<dbReference type="GO" id="GO:0015276">
    <property type="term" value="F:ligand-gated monoatomic ion channel activity"/>
    <property type="evidence" value="ECO:0007669"/>
    <property type="project" value="InterPro"/>
</dbReference>
<dbReference type="CDD" id="cd13624">
    <property type="entry name" value="PBP2_Arg_Lys_His"/>
    <property type="match status" value="1"/>
</dbReference>
<dbReference type="SMART" id="SM00079">
    <property type="entry name" value="PBPe"/>
    <property type="match status" value="1"/>
</dbReference>
<evidence type="ECO:0000259" key="5">
    <source>
        <dbReference type="SMART" id="SM00079"/>
    </source>
</evidence>
<reference evidence="6 7" key="1">
    <citation type="submission" date="2016-10" db="EMBL/GenBank/DDBJ databases">
        <authorList>
            <person name="de Groot N.N."/>
        </authorList>
    </citation>
    <scope>NUCLEOTIDE SEQUENCE [LARGE SCALE GENOMIC DNA]</scope>
    <source>
        <strain evidence="6 7">CGMCC 1.10457</strain>
    </source>
</reference>
<dbReference type="OrthoDB" id="30671at2157"/>
<dbReference type="EMBL" id="FOZK01000002">
    <property type="protein sequence ID" value="SFR96661.1"/>
    <property type="molecule type" value="Genomic_DNA"/>
</dbReference>
<dbReference type="PROSITE" id="PS51257">
    <property type="entry name" value="PROKAR_LIPOPROTEIN"/>
    <property type="match status" value="1"/>
</dbReference>
<feature type="domain" description="Ionotropic glutamate receptor C-terminal" evidence="5">
    <location>
        <begin position="55"/>
        <end position="274"/>
    </location>
</feature>
<dbReference type="GO" id="GO:0016020">
    <property type="term" value="C:membrane"/>
    <property type="evidence" value="ECO:0007669"/>
    <property type="project" value="InterPro"/>
</dbReference>
<evidence type="ECO:0000256" key="3">
    <source>
        <dbReference type="SAM" id="MobiDB-lite"/>
    </source>
</evidence>
<gene>
    <name evidence="6" type="ORF">SAMN05216559_1676</name>
</gene>
<evidence type="ECO:0000259" key="4">
    <source>
        <dbReference type="SMART" id="SM00062"/>
    </source>
</evidence>
<organism evidence="6 7">
    <name type="scientific">Halomicrobium zhouii</name>
    <dbReference type="NCBI Taxonomy" id="767519"/>
    <lineage>
        <taxon>Archaea</taxon>
        <taxon>Methanobacteriati</taxon>
        <taxon>Methanobacteriota</taxon>
        <taxon>Stenosarchaea group</taxon>
        <taxon>Halobacteria</taxon>
        <taxon>Halobacteriales</taxon>
        <taxon>Haloarculaceae</taxon>
        <taxon>Halomicrobium</taxon>
    </lineage>
</organism>
<dbReference type="Pfam" id="PF00497">
    <property type="entry name" value="SBP_bac_3"/>
    <property type="match status" value="1"/>
</dbReference>
<evidence type="ECO:0000256" key="2">
    <source>
        <dbReference type="ARBA" id="ARBA00022729"/>
    </source>
</evidence>
<keyword evidence="2" id="KW-0732">Signal</keyword>
<feature type="compositionally biased region" description="Acidic residues" evidence="3">
    <location>
        <begin position="27"/>
        <end position="39"/>
    </location>
</feature>
<dbReference type="STRING" id="767519.SAMN05216559_1676"/>
<keyword evidence="7" id="KW-1185">Reference proteome</keyword>
<evidence type="ECO:0000313" key="6">
    <source>
        <dbReference type="EMBL" id="SFR96661.1"/>
    </source>
</evidence>
<dbReference type="Proteomes" id="UP000199062">
    <property type="component" value="Unassembled WGS sequence"/>
</dbReference>
<dbReference type="InterPro" id="IPR001320">
    <property type="entry name" value="Iontro_rcpt_C"/>
</dbReference>
<dbReference type="InterPro" id="IPR018313">
    <property type="entry name" value="SBP_3_CS"/>
</dbReference>
<dbReference type="Gene3D" id="3.40.190.10">
    <property type="entry name" value="Periplasmic binding protein-like II"/>
    <property type="match status" value="2"/>
</dbReference>
<dbReference type="PANTHER" id="PTHR35936">
    <property type="entry name" value="MEMBRANE-BOUND LYTIC MUREIN TRANSGLYCOSYLASE F"/>
    <property type="match status" value="1"/>
</dbReference>
<dbReference type="RefSeq" id="WP_089815828.1">
    <property type="nucleotide sequence ID" value="NZ_FOZK01000002.1"/>
</dbReference>
<dbReference type="PANTHER" id="PTHR35936:SF17">
    <property type="entry name" value="ARGININE-BINDING EXTRACELLULAR PROTEIN ARTP"/>
    <property type="match status" value="1"/>
</dbReference>
<sequence length="277" mass="29390">MDRRSYIKSVGGTAVALSVAGCTGDGGGDEATETDDETEAGSPAESETATEAVTTVTPGTAPGFPPFEMKEGGELVGFDVDLLSAVVAAAEGYELGEWQEFDFDSLTPALTGNNIDVIAAAMTINDERDETIDFSDPYYNADQAVLVRADGEFNPSELGDLAGNMVGAQSGTTGETIAKENVESANYNTYDSYVFAVQDLQNGNIDAVVLDVPVARTFADQRPVEIAFVEETGERYGFGVREGDSELQSALNEGLSAVRDSGEYEEIRNEWFGSSDE</sequence>
<dbReference type="SUPFAM" id="SSF53850">
    <property type="entry name" value="Periplasmic binding protein-like II"/>
    <property type="match status" value="1"/>
</dbReference>
<feature type="domain" description="Solute-binding protein family 3/N-terminal" evidence="4">
    <location>
        <begin position="55"/>
        <end position="275"/>
    </location>
</feature>
<feature type="region of interest" description="Disordered" evidence="3">
    <location>
        <begin position="19"/>
        <end position="67"/>
    </location>
</feature>
<dbReference type="PROSITE" id="PS01039">
    <property type="entry name" value="SBP_BACTERIAL_3"/>
    <property type="match status" value="1"/>
</dbReference>
<protein>
    <submittedName>
        <fullName evidence="6">Amino acid ABC transporter substrate-binding protein, PAAT family</fullName>
    </submittedName>
</protein>
<dbReference type="InterPro" id="IPR001638">
    <property type="entry name" value="Solute-binding_3/MltF_N"/>
</dbReference>
<feature type="compositionally biased region" description="Low complexity" evidence="3">
    <location>
        <begin position="40"/>
        <end position="62"/>
    </location>
</feature>
<evidence type="ECO:0000256" key="1">
    <source>
        <dbReference type="ARBA" id="ARBA00004196"/>
    </source>
</evidence>
<comment type="subcellular location">
    <subcellularLocation>
        <location evidence="1">Cell envelope</location>
    </subcellularLocation>
</comment>
<accession>A0A1I6KZM4</accession>
<dbReference type="SMART" id="SM00062">
    <property type="entry name" value="PBPb"/>
    <property type="match status" value="1"/>
</dbReference>
<evidence type="ECO:0000313" key="7">
    <source>
        <dbReference type="Proteomes" id="UP000199062"/>
    </source>
</evidence>
<proteinExistence type="predicted"/>
<dbReference type="AlphaFoldDB" id="A0A1I6KZM4"/>
<name>A0A1I6KZM4_9EURY</name>